<keyword evidence="10" id="KW-1133">Transmembrane helix</keyword>
<dbReference type="Gene3D" id="3.30.200.20">
    <property type="entry name" value="Phosphorylase Kinase, domain 1"/>
    <property type="match status" value="1"/>
</dbReference>
<dbReference type="PROSITE" id="PS50011">
    <property type="entry name" value="PROTEIN_KINASE_DOM"/>
    <property type="match status" value="1"/>
</dbReference>
<dbReference type="PROSITE" id="PS51178">
    <property type="entry name" value="PASTA"/>
    <property type="match status" value="1"/>
</dbReference>
<feature type="transmembrane region" description="Helical" evidence="10">
    <location>
        <begin position="467"/>
        <end position="489"/>
    </location>
</feature>
<comment type="catalytic activity">
    <reaction evidence="7">
        <text>L-threonyl-[protein] + ATP = O-phospho-L-threonyl-[protein] + ADP + H(+)</text>
        <dbReference type="Rhea" id="RHEA:46608"/>
        <dbReference type="Rhea" id="RHEA-COMP:11060"/>
        <dbReference type="Rhea" id="RHEA-COMP:11605"/>
        <dbReference type="ChEBI" id="CHEBI:15378"/>
        <dbReference type="ChEBI" id="CHEBI:30013"/>
        <dbReference type="ChEBI" id="CHEBI:30616"/>
        <dbReference type="ChEBI" id="CHEBI:61977"/>
        <dbReference type="ChEBI" id="CHEBI:456216"/>
        <dbReference type="EC" id="2.7.11.1"/>
    </reaction>
</comment>
<dbReference type="GO" id="GO:0004674">
    <property type="term" value="F:protein serine/threonine kinase activity"/>
    <property type="evidence" value="ECO:0007669"/>
    <property type="project" value="UniProtKB-KW"/>
</dbReference>
<feature type="domain" description="PASTA" evidence="12">
    <location>
        <begin position="650"/>
        <end position="716"/>
    </location>
</feature>
<evidence type="ECO:0000256" key="1">
    <source>
        <dbReference type="ARBA" id="ARBA00012513"/>
    </source>
</evidence>
<feature type="compositionally biased region" description="Basic and acidic residues" evidence="9">
    <location>
        <begin position="375"/>
        <end position="385"/>
    </location>
</feature>
<evidence type="ECO:0000313" key="14">
    <source>
        <dbReference type="Proteomes" id="UP000326336"/>
    </source>
</evidence>
<keyword evidence="4" id="KW-0547">Nucleotide-binding</keyword>
<comment type="catalytic activity">
    <reaction evidence="8">
        <text>L-seryl-[protein] + ATP = O-phospho-L-seryl-[protein] + ADP + H(+)</text>
        <dbReference type="Rhea" id="RHEA:17989"/>
        <dbReference type="Rhea" id="RHEA-COMP:9863"/>
        <dbReference type="Rhea" id="RHEA-COMP:11604"/>
        <dbReference type="ChEBI" id="CHEBI:15378"/>
        <dbReference type="ChEBI" id="CHEBI:29999"/>
        <dbReference type="ChEBI" id="CHEBI:30616"/>
        <dbReference type="ChEBI" id="CHEBI:83421"/>
        <dbReference type="ChEBI" id="CHEBI:456216"/>
        <dbReference type="EC" id="2.7.11.1"/>
    </reaction>
</comment>
<comment type="caution">
    <text evidence="13">The sequence shown here is derived from an EMBL/GenBank/DDBJ whole genome shotgun (WGS) entry which is preliminary data.</text>
</comment>
<dbReference type="InterPro" id="IPR000719">
    <property type="entry name" value="Prot_kinase_dom"/>
</dbReference>
<dbReference type="Gene3D" id="1.10.510.10">
    <property type="entry name" value="Transferase(Phosphotransferase) domain 1"/>
    <property type="match status" value="1"/>
</dbReference>
<gene>
    <name evidence="13" type="ORF">EHS19_03725</name>
</gene>
<evidence type="ECO:0000256" key="6">
    <source>
        <dbReference type="ARBA" id="ARBA00022840"/>
    </source>
</evidence>
<feature type="compositionally biased region" description="Polar residues" evidence="9">
    <location>
        <begin position="410"/>
        <end position="419"/>
    </location>
</feature>
<dbReference type="CDD" id="cd06577">
    <property type="entry name" value="PASTA_pknB"/>
    <property type="match status" value="1"/>
</dbReference>
<feature type="compositionally biased region" description="Low complexity" evidence="9">
    <location>
        <begin position="330"/>
        <end position="344"/>
    </location>
</feature>
<dbReference type="PROSITE" id="PS00108">
    <property type="entry name" value="PROTEIN_KINASE_ST"/>
    <property type="match status" value="1"/>
</dbReference>
<dbReference type="SMART" id="SM00220">
    <property type="entry name" value="S_TKc"/>
    <property type="match status" value="1"/>
</dbReference>
<organism evidence="13 14">
    <name type="scientific">Bifidobacterium jacchi</name>
    <dbReference type="NCBI Taxonomy" id="2490545"/>
    <lineage>
        <taxon>Bacteria</taxon>
        <taxon>Bacillati</taxon>
        <taxon>Actinomycetota</taxon>
        <taxon>Actinomycetes</taxon>
        <taxon>Bifidobacteriales</taxon>
        <taxon>Bifidobacteriaceae</taxon>
        <taxon>Bifidobacterium</taxon>
    </lineage>
</organism>
<feature type="region of interest" description="Disordered" evidence="9">
    <location>
        <begin position="295"/>
        <end position="461"/>
    </location>
</feature>
<dbReference type="FunFam" id="3.30.200.20:FF:000035">
    <property type="entry name" value="Serine/threonine protein kinase Stk1"/>
    <property type="match status" value="1"/>
</dbReference>
<dbReference type="RefSeq" id="WP_151916444.1">
    <property type="nucleotide sequence ID" value="NZ_RQSP01000008.1"/>
</dbReference>
<evidence type="ECO:0000256" key="4">
    <source>
        <dbReference type="ARBA" id="ARBA00022741"/>
    </source>
</evidence>
<dbReference type="SUPFAM" id="SSF56112">
    <property type="entry name" value="Protein kinase-like (PK-like)"/>
    <property type="match status" value="1"/>
</dbReference>
<evidence type="ECO:0000256" key="9">
    <source>
        <dbReference type="SAM" id="MobiDB-lite"/>
    </source>
</evidence>
<dbReference type="CDD" id="cd14014">
    <property type="entry name" value="STKc_PknB_like"/>
    <property type="match status" value="1"/>
</dbReference>
<keyword evidence="6" id="KW-0067">ATP-binding</keyword>
<accession>A0A5N5RKB1</accession>
<keyword evidence="10" id="KW-0472">Membrane</keyword>
<dbReference type="Proteomes" id="UP000326336">
    <property type="component" value="Unassembled WGS sequence"/>
</dbReference>
<keyword evidence="2" id="KW-0723">Serine/threonine-protein kinase</keyword>
<protein>
    <recommendedName>
        <fullName evidence="1">non-specific serine/threonine protein kinase</fullName>
        <ecNumber evidence="1">2.7.11.1</ecNumber>
    </recommendedName>
</protein>
<dbReference type="OrthoDB" id="9762169at2"/>
<dbReference type="EMBL" id="RQSP01000008">
    <property type="protein sequence ID" value="KAB5607745.1"/>
    <property type="molecule type" value="Genomic_DNA"/>
</dbReference>
<feature type="compositionally biased region" description="Low complexity" evidence="9">
    <location>
        <begin position="449"/>
        <end position="459"/>
    </location>
</feature>
<keyword evidence="14" id="KW-1185">Reference proteome</keyword>
<feature type="compositionally biased region" description="Low complexity" evidence="9">
    <location>
        <begin position="352"/>
        <end position="371"/>
    </location>
</feature>
<evidence type="ECO:0000256" key="3">
    <source>
        <dbReference type="ARBA" id="ARBA00022679"/>
    </source>
</evidence>
<sequence length="792" mass="84560">MNESARALEGRVIEGRYRIIRSIAEGGMATVYEAMDERLERTVAIKVMHIQLAQGPHRDQFVERFRREAKSAAAIANPHIVQVYDTGEVDGLDYLVMEFVHGVNLRHEINQQHTFSVRETLRIVAETLDGLSSAHRAGVVHRDIKPENILLNERGHVQITDFGLAKAASQATLSTTGMLLGTAAYLAPEMIERNEATPQGDLYSVGIMAWEMLAGQVPFASDNPVTLVFKHVHEDVPSITTMCPGISPQVAAFIARLTARSVDARPVDATAAARELRELCAHLDIPAWTYRRPADDMQGATAQSQSQSPMGQAQPDDTPTMATVRPADGTETLTPSTPLTSSTPLTPPTPPASSTRPTSSTASTPPEKPSSYDSAHADETRDHAADPISTASHAAESSDSPYVGGADANTGISSESMPGNATKAMPRPSDEFTKVITRPLPGEKESLPTTAAHAEATARTGRRRTRLTIISTLIGVLALTGGAFAWWFFLGPGSYWTVPKPDDVTCTQNKTCSLAGATWDAYRSTLDVSNIPYTVTADYSDDIAKGRIIKASPANVGDRIGKRSGGTMHITISKGARAATVPADILDSGSASYKAPLEALSNAGFDNVEHDATRDDYSLSAPEGATLYISVTPGTTMRHDEKIVVGLSKGPKPVAMPDVVGKSRDEANSMLREAKINVTFTEEYDDAVEAGNVISSSEEAGAQLHWGDDVQLVVSKGPQTAKIPSGLVGKSENEVTQQLKALGFEVKTNKVLGGLFGTVRSISNGDTDISDGGTVRLRDKDGKATVITITIV</sequence>
<evidence type="ECO:0000259" key="12">
    <source>
        <dbReference type="PROSITE" id="PS51178"/>
    </source>
</evidence>
<dbReference type="AlphaFoldDB" id="A0A5N5RKB1"/>
<evidence type="ECO:0000256" key="2">
    <source>
        <dbReference type="ARBA" id="ARBA00022527"/>
    </source>
</evidence>
<dbReference type="Pfam" id="PF03793">
    <property type="entry name" value="PASTA"/>
    <property type="match status" value="1"/>
</dbReference>
<dbReference type="Gene3D" id="3.30.10.20">
    <property type="match status" value="2"/>
</dbReference>
<evidence type="ECO:0000256" key="10">
    <source>
        <dbReference type="SAM" id="Phobius"/>
    </source>
</evidence>
<dbReference type="PANTHER" id="PTHR43289">
    <property type="entry name" value="MITOGEN-ACTIVATED PROTEIN KINASE KINASE KINASE 20-RELATED"/>
    <property type="match status" value="1"/>
</dbReference>
<dbReference type="GO" id="GO:0005524">
    <property type="term" value="F:ATP binding"/>
    <property type="evidence" value="ECO:0007669"/>
    <property type="project" value="UniProtKB-KW"/>
</dbReference>
<feature type="domain" description="Protein kinase" evidence="11">
    <location>
        <begin position="17"/>
        <end position="285"/>
    </location>
</feature>
<dbReference type="EC" id="2.7.11.1" evidence="1"/>
<keyword evidence="5" id="KW-0418">Kinase</keyword>
<evidence type="ECO:0000256" key="7">
    <source>
        <dbReference type="ARBA" id="ARBA00047899"/>
    </source>
</evidence>
<keyword evidence="3" id="KW-0808">Transferase</keyword>
<evidence type="ECO:0000256" key="8">
    <source>
        <dbReference type="ARBA" id="ARBA00048679"/>
    </source>
</evidence>
<dbReference type="Pfam" id="PF00069">
    <property type="entry name" value="Pkinase"/>
    <property type="match status" value="1"/>
</dbReference>
<evidence type="ECO:0000313" key="13">
    <source>
        <dbReference type="EMBL" id="KAB5607745.1"/>
    </source>
</evidence>
<dbReference type="InterPro" id="IPR005543">
    <property type="entry name" value="PASTA_dom"/>
</dbReference>
<dbReference type="InterPro" id="IPR011009">
    <property type="entry name" value="Kinase-like_dom_sf"/>
</dbReference>
<dbReference type="InterPro" id="IPR008271">
    <property type="entry name" value="Ser/Thr_kinase_AS"/>
</dbReference>
<name>A0A5N5RKB1_9BIFI</name>
<proteinExistence type="predicted"/>
<dbReference type="SMART" id="SM00740">
    <property type="entry name" value="PASTA"/>
    <property type="match status" value="3"/>
</dbReference>
<evidence type="ECO:0000256" key="5">
    <source>
        <dbReference type="ARBA" id="ARBA00022777"/>
    </source>
</evidence>
<feature type="compositionally biased region" description="Polar residues" evidence="9">
    <location>
        <begin position="389"/>
        <end position="400"/>
    </location>
</feature>
<evidence type="ECO:0000259" key="11">
    <source>
        <dbReference type="PROSITE" id="PS50011"/>
    </source>
</evidence>
<feature type="compositionally biased region" description="Polar residues" evidence="9">
    <location>
        <begin position="300"/>
        <end position="321"/>
    </location>
</feature>
<keyword evidence="10" id="KW-0812">Transmembrane</keyword>
<dbReference type="PANTHER" id="PTHR43289:SF34">
    <property type="entry name" value="SERINE_THREONINE-PROTEIN KINASE YBDM-RELATED"/>
    <property type="match status" value="1"/>
</dbReference>
<reference evidence="13 14" key="1">
    <citation type="journal article" date="2019" name="Int. J. Syst. Evol. Microbiol.">
        <title>Bifidobacterium jacchi sp. nov., isolated from the faeces of a baby common marmoset (Callithrix jacchus).</title>
        <authorList>
            <person name="Modesto M."/>
            <person name="Watanabe K."/>
            <person name="Arita M."/>
            <person name="Satti M."/>
            <person name="Oki K."/>
            <person name="Sciavilla P."/>
            <person name="Patavino C."/>
            <person name="Camma C."/>
            <person name="Michelini S."/>
            <person name="Sgorbati B."/>
            <person name="Mattarelli P."/>
        </authorList>
    </citation>
    <scope>NUCLEOTIDE SEQUENCE [LARGE SCALE GENOMIC DNA]</scope>
    <source>
        <strain evidence="13 14">MRM 9.3</strain>
    </source>
</reference>